<dbReference type="PANTHER" id="PTHR22916:SF3">
    <property type="entry name" value="UDP-GLCNAC:BETAGAL BETA-1,3-N-ACETYLGLUCOSAMINYLTRANSFERASE-LIKE PROTEIN 1"/>
    <property type="match status" value="1"/>
</dbReference>
<feature type="domain" description="Glycosyltransferase 2-like" evidence="1">
    <location>
        <begin position="12"/>
        <end position="148"/>
    </location>
</feature>
<sequence length="286" mass="32978">MKNSSPHKPLVSICIPTYNGAKYLSEAINSAIAQTYRPIEIVISDDNSTDGTIEIAERLKNESNIPFLIFKHTPEGIGANWNNAIKHSNGEFIKFLFQDDILRSDCIEQMMQLNFKNNNLGFIVCRRELIVESEEINQASYYQPTYTTIQSGKEILGGKNLFNAPRNKIGEPTCVLIPKAVIEDIGYFNTKLSQSLDYEFLYRVCHFYSFGYINKELVKFRLHNNQTTRKNSLQVVPDRYRIPITLLRNHFSLLHFNVKLLLFYKYLSGLTTWAGSKLITKFIQNK</sequence>
<dbReference type="SUPFAM" id="SSF53448">
    <property type="entry name" value="Nucleotide-diphospho-sugar transferases"/>
    <property type="match status" value="1"/>
</dbReference>
<dbReference type="Gene3D" id="3.90.550.10">
    <property type="entry name" value="Spore Coat Polysaccharide Biosynthesis Protein SpsA, Chain A"/>
    <property type="match status" value="1"/>
</dbReference>
<keyword evidence="3" id="KW-1185">Reference proteome</keyword>
<accession>A0A6C0RC79</accession>
<name>A0A6C0RC79_9BACT</name>
<protein>
    <submittedName>
        <fullName evidence="2">Glycosyltransferase</fullName>
    </submittedName>
</protein>
<proteinExistence type="predicted"/>
<evidence type="ECO:0000313" key="2">
    <source>
        <dbReference type="EMBL" id="QIA06721.1"/>
    </source>
</evidence>
<evidence type="ECO:0000313" key="3">
    <source>
        <dbReference type="Proteomes" id="UP000474630"/>
    </source>
</evidence>
<dbReference type="KEGG" id="drc:G0Q07_02795"/>
<gene>
    <name evidence="2" type="ORF">G0Q07_02795</name>
</gene>
<dbReference type="RefSeq" id="WP_163344651.1">
    <property type="nucleotide sequence ID" value="NZ_CP048409.1"/>
</dbReference>
<dbReference type="Pfam" id="PF00535">
    <property type="entry name" value="Glycos_transf_2"/>
    <property type="match status" value="1"/>
</dbReference>
<evidence type="ECO:0000259" key="1">
    <source>
        <dbReference type="Pfam" id="PF00535"/>
    </source>
</evidence>
<dbReference type="InterPro" id="IPR001173">
    <property type="entry name" value="Glyco_trans_2-like"/>
</dbReference>
<keyword evidence="2" id="KW-0808">Transferase</keyword>
<dbReference type="EMBL" id="CP048409">
    <property type="protein sequence ID" value="QIA06721.1"/>
    <property type="molecule type" value="Genomic_DNA"/>
</dbReference>
<dbReference type="Proteomes" id="UP000474630">
    <property type="component" value="Chromosome"/>
</dbReference>
<reference evidence="2 3" key="1">
    <citation type="submission" date="2020-02" db="EMBL/GenBank/DDBJ databases">
        <title>Genome sequencing for Draconibacterium sp. strain M1.</title>
        <authorList>
            <person name="Park S.-J."/>
        </authorList>
    </citation>
    <scope>NUCLEOTIDE SEQUENCE [LARGE SCALE GENOMIC DNA]</scope>
    <source>
        <strain evidence="2 3">M1</strain>
    </source>
</reference>
<dbReference type="AlphaFoldDB" id="A0A6C0RC79"/>
<dbReference type="PANTHER" id="PTHR22916">
    <property type="entry name" value="GLYCOSYLTRANSFERASE"/>
    <property type="match status" value="1"/>
</dbReference>
<dbReference type="InterPro" id="IPR029044">
    <property type="entry name" value="Nucleotide-diphossugar_trans"/>
</dbReference>
<organism evidence="2 3">
    <name type="scientific">Draconibacterium halophilum</name>
    <dbReference type="NCBI Taxonomy" id="2706887"/>
    <lineage>
        <taxon>Bacteria</taxon>
        <taxon>Pseudomonadati</taxon>
        <taxon>Bacteroidota</taxon>
        <taxon>Bacteroidia</taxon>
        <taxon>Marinilabiliales</taxon>
        <taxon>Prolixibacteraceae</taxon>
        <taxon>Draconibacterium</taxon>
    </lineage>
</organism>
<dbReference type="GO" id="GO:0016758">
    <property type="term" value="F:hexosyltransferase activity"/>
    <property type="evidence" value="ECO:0007669"/>
    <property type="project" value="UniProtKB-ARBA"/>
</dbReference>